<feature type="domain" description="Periplasmic binding protein" evidence="5">
    <location>
        <begin position="40"/>
        <end position="297"/>
    </location>
</feature>
<name>A0A1M7YX18_9VIBR</name>
<dbReference type="InterPro" id="IPR028082">
    <property type="entry name" value="Peripla_BP_I"/>
</dbReference>
<dbReference type="PANTHER" id="PTHR46847">
    <property type="entry name" value="D-ALLOSE-BINDING PERIPLASMIC PROTEIN-RELATED"/>
    <property type="match status" value="1"/>
</dbReference>
<gene>
    <name evidence="6" type="primary">ytfQ</name>
    <name evidence="6" type="ORF">VQ7734_03019</name>
</gene>
<keyword evidence="7" id="KW-1185">Reference proteome</keyword>
<dbReference type="PANTHER" id="PTHR46847:SF2">
    <property type="entry name" value="ABC TRANSPORTER SUGAR-BINDING PROTEIN"/>
    <property type="match status" value="1"/>
</dbReference>
<dbReference type="Pfam" id="PF13407">
    <property type="entry name" value="Peripla_BP_4"/>
    <property type="match status" value="1"/>
</dbReference>
<dbReference type="AlphaFoldDB" id="A0A1M7YX18"/>
<evidence type="ECO:0000256" key="4">
    <source>
        <dbReference type="ARBA" id="ARBA00022729"/>
    </source>
</evidence>
<dbReference type="Gene3D" id="3.40.50.2300">
    <property type="match status" value="2"/>
</dbReference>
<evidence type="ECO:0000259" key="5">
    <source>
        <dbReference type="Pfam" id="PF13407"/>
    </source>
</evidence>
<dbReference type="OrthoDB" id="9180959at2"/>
<evidence type="ECO:0000313" key="6">
    <source>
        <dbReference type="EMBL" id="SHO57250.1"/>
    </source>
</evidence>
<sequence length="385" mass="43826">MMLSLIKRSVNQLIILLLLLMVTATTGFASTYRFALFAPRDDPFWLGMEAMMQSTCADLEVECDVYYSYDNQYEMLRQMEKAMTGKNKVDAVLFQNFKRYGSLFIKLAEKHKVAAFLINAPLSESDYQVMGKPREKYRYWLGEMLPDDEWAGEEIANILIDTAIQKGKLEKGSKIGLLAINGITSDGAAIERLKGLKNALRKRDDVILHQLFNGYWETEQGRSKFLHAFGRYPGTDAVWAGNDSIAIGVVQGIEALGMTPGVDIITGGLDWSSQGIQAVESGIFEMSIGGHLMEASWSIIMLYDYFKGIDFSSEGVRFKSGMYAVKRKDGHRFQEIFSRKNWRNIDFRRFSKHFNPELKKYQFDVQDVLEQLQSHVESQNGLVIE</sequence>
<dbReference type="RefSeq" id="WP_073584008.1">
    <property type="nucleotide sequence ID" value="NZ_AP024897.1"/>
</dbReference>
<organism evidence="6 7">
    <name type="scientific">Vibrio quintilis</name>
    <dbReference type="NCBI Taxonomy" id="1117707"/>
    <lineage>
        <taxon>Bacteria</taxon>
        <taxon>Pseudomonadati</taxon>
        <taxon>Pseudomonadota</taxon>
        <taxon>Gammaproteobacteria</taxon>
        <taxon>Vibrionales</taxon>
        <taxon>Vibrionaceae</taxon>
        <taxon>Vibrio</taxon>
    </lineage>
</organism>
<dbReference type="Proteomes" id="UP000184600">
    <property type="component" value="Unassembled WGS sequence"/>
</dbReference>
<evidence type="ECO:0000256" key="1">
    <source>
        <dbReference type="ARBA" id="ARBA00004196"/>
    </source>
</evidence>
<dbReference type="GO" id="GO:0030246">
    <property type="term" value="F:carbohydrate binding"/>
    <property type="evidence" value="ECO:0007669"/>
    <property type="project" value="UniProtKB-ARBA"/>
</dbReference>
<keyword evidence="4" id="KW-0732">Signal</keyword>
<dbReference type="GO" id="GO:0030313">
    <property type="term" value="C:cell envelope"/>
    <property type="evidence" value="ECO:0007669"/>
    <property type="project" value="UniProtKB-SubCell"/>
</dbReference>
<comment type="subcellular location">
    <subcellularLocation>
        <location evidence="1">Cell envelope</location>
    </subcellularLocation>
</comment>
<dbReference type="InterPro" id="IPR025997">
    <property type="entry name" value="SBP_2_dom"/>
</dbReference>
<evidence type="ECO:0000313" key="7">
    <source>
        <dbReference type="Proteomes" id="UP000184600"/>
    </source>
</evidence>
<comment type="similarity">
    <text evidence="2">Belongs to the bacterial solute-binding protein 2 family.</text>
</comment>
<reference evidence="7" key="1">
    <citation type="submission" date="2016-12" db="EMBL/GenBank/DDBJ databases">
        <authorList>
            <person name="Rodrigo-Torres L."/>
            <person name="Arahal R.D."/>
            <person name="Lucena T."/>
        </authorList>
    </citation>
    <scope>NUCLEOTIDE SEQUENCE [LARGE SCALE GENOMIC DNA]</scope>
</reference>
<dbReference type="SUPFAM" id="SSF53822">
    <property type="entry name" value="Periplasmic binding protein-like I"/>
    <property type="match status" value="1"/>
</dbReference>
<dbReference type="GO" id="GO:0055085">
    <property type="term" value="P:transmembrane transport"/>
    <property type="evidence" value="ECO:0007669"/>
    <property type="project" value="UniProtKB-ARBA"/>
</dbReference>
<evidence type="ECO:0000256" key="2">
    <source>
        <dbReference type="ARBA" id="ARBA00007639"/>
    </source>
</evidence>
<accession>A0A1M7YX18</accession>
<dbReference type="STRING" id="1117707.VQ7734_03019"/>
<dbReference type="EMBL" id="FRFG01000036">
    <property type="protein sequence ID" value="SHO57250.1"/>
    <property type="molecule type" value="Genomic_DNA"/>
</dbReference>
<proteinExistence type="inferred from homology"/>
<evidence type="ECO:0000256" key="3">
    <source>
        <dbReference type="ARBA" id="ARBA00022181"/>
    </source>
</evidence>
<protein>
    <recommendedName>
        <fullName evidence="3">Autoinducer 2-binding periplasmic protein LuxP</fullName>
    </recommendedName>
</protein>
<dbReference type="CDD" id="cd06324">
    <property type="entry name" value="PBP1_ABC_sugar_binding-like"/>
    <property type="match status" value="1"/>
</dbReference>